<dbReference type="PIRSF" id="PIRSF002741">
    <property type="entry name" value="MppA"/>
    <property type="match status" value="1"/>
</dbReference>
<evidence type="ECO:0000256" key="7">
    <source>
        <dbReference type="ARBA" id="ARBA00023288"/>
    </source>
</evidence>
<accession>A0A5D4KGJ1</accession>
<feature type="domain" description="Solute-binding protein family 5" evidence="9">
    <location>
        <begin position="78"/>
        <end position="457"/>
    </location>
</feature>
<dbReference type="AlphaFoldDB" id="A0A5D4KGJ1"/>
<feature type="signal peptide" evidence="8">
    <location>
        <begin position="1"/>
        <end position="21"/>
    </location>
</feature>
<dbReference type="EMBL" id="VTEH01000004">
    <property type="protein sequence ID" value="TYR75970.1"/>
    <property type="molecule type" value="Genomic_DNA"/>
</dbReference>
<protein>
    <submittedName>
        <fullName evidence="10">Peptide ABC transporter substrate-binding protein</fullName>
    </submittedName>
</protein>
<keyword evidence="5" id="KW-0571">Peptide transport</keyword>
<gene>
    <name evidence="10" type="ORF">FZC79_07365</name>
</gene>
<keyword evidence="3" id="KW-0813">Transport</keyword>
<dbReference type="FunFam" id="3.10.105.10:FF:000001">
    <property type="entry name" value="Oligopeptide ABC transporter, oligopeptide-binding protein"/>
    <property type="match status" value="1"/>
</dbReference>
<feature type="chain" id="PRO_5039081623" evidence="8">
    <location>
        <begin position="22"/>
        <end position="536"/>
    </location>
</feature>
<dbReference type="PANTHER" id="PTHR30290">
    <property type="entry name" value="PERIPLASMIC BINDING COMPONENT OF ABC TRANSPORTER"/>
    <property type="match status" value="1"/>
</dbReference>
<evidence type="ECO:0000256" key="6">
    <source>
        <dbReference type="ARBA" id="ARBA00023139"/>
    </source>
</evidence>
<name>A0A5D4KGJ1_9BACI</name>
<keyword evidence="6" id="KW-0564">Palmitate</keyword>
<evidence type="ECO:0000256" key="4">
    <source>
        <dbReference type="ARBA" id="ARBA00022729"/>
    </source>
</evidence>
<evidence type="ECO:0000256" key="8">
    <source>
        <dbReference type="SAM" id="SignalP"/>
    </source>
</evidence>
<comment type="caution">
    <text evidence="10">The sequence shown here is derived from an EMBL/GenBank/DDBJ whole genome shotgun (WGS) entry which is preliminary data.</text>
</comment>
<dbReference type="PROSITE" id="PS51257">
    <property type="entry name" value="PROKAR_LIPOPROTEIN"/>
    <property type="match status" value="1"/>
</dbReference>
<evidence type="ECO:0000313" key="10">
    <source>
        <dbReference type="EMBL" id="TYR75970.1"/>
    </source>
</evidence>
<comment type="subcellular location">
    <subcellularLocation>
        <location evidence="1">Cell membrane</location>
        <topology evidence="1">Lipid-anchor</topology>
    </subcellularLocation>
</comment>
<evidence type="ECO:0000256" key="3">
    <source>
        <dbReference type="ARBA" id="ARBA00022448"/>
    </source>
</evidence>
<evidence type="ECO:0000256" key="5">
    <source>
        <dbReference type="ARBA" id="ARBA00022856"/>
    </source>
</evidence>
<dbReference type="InterPro" id="IPR030678">
    <property type="entry name" value="Peptide/Ni-bd"/>
</dbReference>
<dbReference type="GO" id="GO:1904680">
    <property type="term" value="F:peptide transmembrane transporter activity"/>
    <property type="evidence" value="ECO:0007669"/>
    <property type="project" value="TreeGrafter"/>
</dbReference>
<dbReference type="GO" id="GO:0043190">
    <property type="term" value="C:ATP-binding cassette (ABC) transporter complex"/>
    <property type="evidence" value="ECO:0007669"/>
    <property type="project" value="InterPro"/>
</dbReference>
<keyword evidence="7" id="KW-0449">Lipoprotein</keyword>
<dbReference type="Gene3D" id="3.90.76.10">
    <property type="entry name" value="Dipeptide-binding Protein, Domain 1"/>
    <property type="match status" value="1"/>
</dbReference>
<sequence>MKKSLLKGILMLLVTAPFISACSGGEDAAGSGEVSQEITVNASSEPPSLDPALATDTTSGWIIEHTFEGLYTNDENGEVVPALAEDVEISEDKKTYTFTLRDAKWSNGDPITANDFEYSWKRTLNPETGSSFAFYLYYLKGAEEYNKDDGSAEDVGVKALDEKTLQVELKSPTGFFEKLLAFWSYYPVNQSVVEENENWAAEADTLVSNGPYTLTTWQHDSELVAEKNQEYWNKDDISMEKITWEMISDATTYYQMYKSGELDLINTLPTDVIAQEEGNEDFKITPYFGTYMFMFNVEKEPFTNQKVRKAFNMAIDRESITENISQSGETPAHAFVPYGVETPDGDFREQKEKYFEENVEEAKRLIEEAKQEEGWDELPEVELIYNTSENHKKIAEGVQEMLKQNLGIEVTLNNQEWKTYLDTTDQGNFQMARMGWIGIYVDPTPILDYYLGDSPNNRTNWVNEKYDSLISESKGIQDEAERMKVLHEAESVLMEDLPFMPVYFYSQNYLTSTDYEGVVYPVNRYPNLRWAEKVSN</sequence>
<keyword evidence="4 8" id="KW-0732">Signal</keyword>
<dbReference type="Gene3D" id="3.40.190.10">
    <property type="entry name" value="Periplasmic binding protein-like II"/>
    <property type="match status" value="1"/>
</dbReference>
<organism evidence="10 11">
    <name type="scientific">Rossellomorea vietnamensis</name>
    <dbReference type="NCBI Taxonomy" id="218284"/>
    <lineage>
        <taxon>Bacteria</taxon>
        <taxon>Bacillati</taxon>
        <taxon>Bacillota</taxon>
        <taxon>Bacilli</taxon>
        <taxon>Bacillales</taxon>
        <taxon>Bacillaceae</taxon>
        <taxon>Rossellomorea</taxon>
    </lineage>
</organism>
<dbReference type="GO" id="GO:0030288">
    <property type="term" value="C:outer membrane-bounded periplasmic space"/>
    <property type="evidence" value="ECO:0007669"/>
    <property type="project" value="UniProtKB-ARBA"/>
</dbReference>
<evidence type="ECO:0000256" key="1">
    <source>
        <dbReference type="ARBA" id="ARBA00004193"/>
    </source>
</evidence>
<evidence type="ECO:0000313" key="11">
    <source>
        <dbReference type="Proteomes" id="UP000323317"/>
    </source>
</evidence>
<dbReference type="SUPFAM" id="SSF53850">
    <property type="entry name" value="Periplasmic binding protein-like II"/>
    <property type="match status" value="1"/>
</dbReference>
<dbReference type="FunFam" id="3.90.76.10:FF:000001">
    <property type="entry name" value="Oligopeptide ABC transporter substrate-binding protein"/>
    <property type="match status" value="1"/>
</dbReference>
<dbReference type="RefSeq" id="WP_148946187.1">
    <property type="nucleotide sequence ID" value="NZ_VTEH01000004.1"/>
</dbReference>
<reference evidence="10 11" key="1">
    <citation type="submission" date="2019-08" db="EMBL/GenBank/DDBJ databases">
        <title>Bacillus genomes from the desert of Cuatro Cienegas, Coahuila.</title>
        <authorList>
            <person name="Olmedo-Alvarez G."/>
        </authorList>
    </citation>
    <scope>NUCLEOTIDE SEQUENCE [LARGE SCALE GENOMIC DNA]</scope>
    <source>
        <strain evidence="10 11">CH40_1T</strain>
    </source>
</reference>
<dbReference type="Gene3D" id="3.10.105.10">
    <property type="entry name" value="Dipeptide-binding Protein, Domain 3"/>
    <property type="match status" value="1"/>
</dbReference>
<keyword evidence="5" id="KW-0653">Protein transport</keyword>
<dbReference type="PANTHER" id="PTHR30290:SF79">
    <property type="entry name" value="DIPEPTIDE-BINDING PROTEIN DPPE"/>
    <property type="match status" value="1"/>
</dbReference>
<evidence type="ECO:0000256" key="2">
    <source>
        <dbReference type="ARBA" id="ARBA00005695"/>
    </source>
</evidence>
<comment type="similarity">
    <text evidence="2">Belongs to the bacterial solute-binding protein 5 family.</text>
</comment>
<proteinExistence type="inferred from homology"/>
<dbReference type="InterPro" id="IPR039424">
    <property type="entry name" value="SBP_5"/>
</dbReference>
<dbReference type="CDD" id="cd08504">
    <property type="entry name" value="PBP2_OppA"/>
    <property type="match status" value="1"/>
</dbReference>
<dbReference type="GO" id="GO:0015833">
    <property type="term" value="P:peptide transport"/>
    <property type="evidence" value="ECO:0007669"/>
    <property type="project" value="UniProtKB-KW"/>
</dbReference>
<evidence type="ECO:0000259" key="9">
    <source>
        <dbReference type="Pfam" id="PF00496"/>
    </source>
</evidence>
<dbReference type="Pfam" id="PF00496">
    <property type="entry name" value="SBP_bac_5"/>
    <property type="match status" value="1"/>
</dbReference>
<dbReference type="Proteomes" id="UP000323317">
    <property type="component" value="Unassembled WGS sequence"/>
</dbReference>
<dbReference type="InterPro" id="IPR000914">
    <property type="entry name" value="SBP_5_dom"/>
</dbReference>